<evidence type="ECO:0000313" key="3">
    <source>
        <dbReference type="WBParaSite" id="nRc.2.0.1.t47279-RA"/>
    </source>
</evidence>
<reference evidence="3" key="1">
    <citation type="submission" date="2022-11" db="UniProtKB">
        <authorList>
            <consortium name="WormBaseParasite"/>
        </authorList>
    </citation>
    <scope>IDENTIFICATION</scope>
</reference>
<evidence type="ECO:0000313" key="2">
    <source>
        <dbReference type="Proteomes" id="UP000887565"/>
    </source>
</evidence>
<dbReference type="AlphaFoldDB" id="A0A915L8B3"/>
<protein>
    <submittedName>
        <fullName evidence="3">Uncharacterized protein</fullName>
    </submittedName>
</protein>
<keyword evidence="2" id="KW-1185">Reference proteome</keyword>
<proteinExistence type="predicted"/>
<accession>A0A915L8B3</accession>
<feature type="region of interest" description="Disordered" evidence="1">
    <location>
        <begin position="40"/>
        <end position="60"/>
    </location>
</feature>
<sequence length="60" mass="6542">MTKGQMMECTIQWDAQERKLPQSRWRMATANNWLETQVTGDGGLGSGGSAALGLRMAKEG</sequence>
<dbReference type="WBParaSite" id="nRc.2.0.1.t47279-RA">
    <property type="protein sequence ID" value="nRc.2.0.1.t47279-RA"/>
    <property type="gene ID" value="nRc.2.0.1.g47279"/>
</dbReference>
<name>A0A915L8B3_ROMCU</name>
<dbReference type="Proteomes" id="UP000887565">
    <property type="component" value="Unplaced"/>
</dbReference>
<organism evidence="2 3">
    <name type="scientific">Romanomermis culicivorax</name>
    <name type="common">Nematode worm</name>
    <dbReference type="NCBI Taxonomy" id="13658"/>
    <lineage>
        <taxon>Eukaryota</taxon>
        <taxon>Metazoa</taxon>
        <taxon>Ecdysozoa</taxon>
        <taxon>Nematoda</taxon>
        <taxon>Enoplea</taxon>
        <taxon>Dorylaimia</taxon>
        <taxon>Mermithida</taxon>
        <taxon>Mermithoidea</taxon>
        <taxon>Mermithidae</taxon>
        <taxon>Romanomermis</taxon>
    </lineage>
</organism>
<feature type="compositionally biased region" description="Gly residues" evidence="1">
    <location>
        <begin position="40"/>
        <end position="50"/>
    </location>
</feature>
<evidence type="ECO:0000256" key="1">
    <source>
        <dbReference type="SAM" id="MobiDB-lite"/>
    </source>
</evidence>